<proteinExistence type="predicted"/>
<evidence type="ECO:0000256" key="1">
    <source>
        <dbReference type="SAM" id="Phobius"/>
    </source>
</evidence>
<dbReference type="EMBL" id="PSQE01000004">
    <property type="protein sequence ID" value="RHN65136.1"/>
    <property type="molecule type" value="Genomic_DNA"/>
</dbReference>
<keyword evidence="1" id="KW-1133">Transmembrane helix</keyword>
<feature type="transmembrane region" description="Helical" evidence="1">
    <location>
        <begin position="27"/>
        <end position="49"/>
    </location>
</feature>
<keyword evidence="1" id="KW-0472">Membrane</keyword>
<gene>
    <name evidence="2" type="ORF">MtrunA17_Chr4g0076671</name>
</gene>
<evidence type="ECO:0008006" key="3">
    <source>
        <dbReference type="Google" id="ProtNLM"/>
    </source>
</evidence>
<dbReference type="Proteomes" id="UP000265566">
    <property type="component" value="Chromosome 4"/>
</dbReference>
<dbReference type="Gramene" id="rna28039">
    <property type="protein sequence ID" value="RHN65136.1"/>
    <property type="gene ID" value="gene28039"/>
</dbReference>
<sequence>MSYSMNLKSNFLLIIVTGESTKHKFHFLWQAYVLKSFTSLVLPGSSIYFNSIREVYLMRCDLIYLNIKKLKYNDIVIDRILMCLF</sequence>
<evidence type="ECO:0000313" key="2">
    <source>
        <dbReference type="EMBL" id="RHN65136.1"/>
    </source>
</evidence>
<reference evidence="2" key="1">
    <citation type="journal article" date="2018" name="Nat. Plants">
        <title>Whole-genome landscape of Medicago truncatula symbiotic genes.</title>
        <authorList>
            <person name="Pecrix Y."/>
            <person name="Gamas P."/>
            <person name="Carrere S."/>
        </authorList>
    </citation>
    <scope>NUCLEOTIDE SEQUENCE</scope>
    <source>
        <tissue evidence="2">Leaves</tissue>
    </source>
</reference>
<dbReference type="AlphaFoldDB" id="A0A396IHL0"/>
<name>A0A396IHL0_MEDTR</name>
<keyword evidence="1" id="KW-0812">Transmembrane</keyword>
<protein>
    <recommendedName>
        <fullName evidence="3">Transmembrane protein</fullName>
    </recommendedName>
</protein>
<accession>A0A396IHL0</accession>
<comment type="caution">
    <text evidence="2">The sequence shown here is derived from an EMBL/GenBank/DDBJ whole genome shotgun (WGS) entry which is preliminary data.</text>
</comment>
<organism evidence="2">
    <name type="scientific">Medicago truncatula</name>
    <name type="common">Barrel medic</name>
    <name type="synonym">Medicago tribuloides</name>
    <dbReference type="NCBI Taxonomy" id="3880"/>
    <lineage>
        <taxon>Eukaryota</taxon>
        <taxon>Viridiplantae</taxon>
        <taxon>Streptophyta</taxon>
        <taxon>Embryophyta</taxon>
        <taxon>Tracheophyta</taxon>
        <taxon>Spermatophyta</taxon>
        <taxon>Magnoliopsida</taxon>
        <taxon>eudicotyledons</taxon>
        <taxon>Gunneridae</taxon>
        <taxon>Pentapetalae</taxon>
        <taxon>rosids</taxon>
        <taxon>fabids</taxon>
        <taxon>Fabales</taxon>
        <taxon>Fabaceae</taxon>
        <taxon>Papilionoideae</taxon>
        <taxon>50 kb inversion clade</taxon>
        <taxon>NPAAA clade</taxon>
        <taxon>Hologalegina</taxon>
        <taxon>IRL clade</taxon>
        <taxon>Trifolieae</taxon>
        <taxon>Medicago</taxon>
    </lineage>
</organism>